<keyword evidence="6 8" id="KW-1133">Transmembrane helix</keyword>
<feature type="transmembrane region" description="Helical" evidence="8">
    <location>
        <begin position="188"/>
        <end position="208"/>
    </location>
</feature>
<evidence type="ECO:0000256" key="6">
    <source>
        <dbReference type="ARBA" id="ARBA00022989"/>
    </source>
</evidence>
<evidence type="ECO:0000256" key="8">
    <source>
        <dbReference type="SAM" id="Phobius"/>
    </source>
</evidence>
<dbReference type="GO" id="GO:0005886">
    <property type="term" value="C:plasma membrane"/>
    <property type="evidence" value="ECO:0007669"/>
    <property type="project" value="UniProtKB-SubCell"/>
</dbReference>
<dbReference type="AlphaFoldDB" id="A0A2H0URG0"/>
<keyword evidence="5 8" id="KW-0812">Transmembrane</keyword>
<feature type="transmembrane region" description="Helical" evidence="8">
    <location>
        <begin position="365"/>
        <end position="387"/>
    </location>
</feature>
<evidence type="ECO:0008006" key="11">
    <source>
        <dbReference type="Google" id="ProtNLM"/>
    </source>
</evidence>
<feature type="transmembrane region" description="Helical" evidence="8">
    <location>
        <begin position="121"/>
        <end position="140"/>
    </location>
</feature>
<evidence type="ECO:0000313" key="10">
    <source>
        <dbReference type="Proteomes" id="UP000231157"/>
    </source>
</evidence>
<dbReference type="Proteomes" id="UP000231157">
    <property type="component" value="Unassembled WGS sequence"/>
</dbReference>
<feature type="transmembrane region" description="Helical" evidence="8">
    <location>
        <begin position="330"/>
        <end position="353"/>
    </location>
</feature>
<comment type="subcellular location">
    <subcellularLocation>
        <location evidence="1">Cell inner membrane</location>
        <topology evidence="1">Multi-pass membrane protein</topology>
    </subcellularLocation>
</comment>
<gene>
    <name evidence="9" type="ORF">COU07_03860</name>
</gene>
<organism evidence="9 10">
    <name type="scientific">Candidatus Harrisonbacteria bacterium CG10_big_fil_rev_8_21_14_0_10_40_38</name>
    <dbReference type="NCBI Taxonomy" id="1974583"/>
    <lineage>
        <taxon>Bacteria</taxon>
        <taxon>Candidatus Harrisoniibacteriota</taxon>
    </lineage>
</organism>
<keyword evidence="3" id="KW-1003">Cell membrane</keyword>
<keyword evidence="2" id="KW-0813">Transport</keyword>
<dbReference type="Pfam" id="PF03222">
    <property type="entry name" value="Trp_Tyr_perm"/>
    <property type="match status" value="1"/>
</dbReference>
<evidence type="ECO:0000256" key="2">
    <source>
        <dbReference type="ARBA" id="ARBA00022448"/>
    </source>
</evidence>
<keyword evidence="7 8" id="KW-0472">Membrane</keyword>
<evidence type="ECO:0000256" key="1">
    <source>
        <dbReference type="ARBA" id="ARBA00004429"/>
    </source>
</evidence>
<dbReference type="InterPro" id="IPR018227">
    <property type="entry name" value="Amino_acid_transport_2"/>
</dbReference>
<feature type="transmembrane region" description="Helical" evidence="8">
    <location>
        <begin position="303"/>
        <end position="324"/>
    </location>
</feature>
<feature type="transmembrane region" description="Helical" evidence="8">
    <location>
        <begin position="229"/>
        <end position="252"/>
    </location>
</feature>
<comment type="caution">
    <text evidence="9">The sequence shown here is derived from an EMBL/GenBank/DDBJ whole genome shotgun (WGS) entry which is preliminary data.</text>
</comment>
<evidence type="ECO:0000256" key="3">
    <source>
        <dbReference type="ARBA" id="ARBA00022475"/>
    </source>
</evidence>
<sequence>MRSLINSKFFKTFFLPVGFLSGTIIGAGIFALPAVFTRGGVFVGLSYLVFTSIAYVIVFLLYGDVILRTTGKHRFVGYARKYLGDIAGALSVFMTIFEMIFVMTIYLVLSISFSNLIAPSLDPLIPLFIFWVLGSATIFLSLRRMVFLELLVVVGMIAIVVFIFFLGFGNFIEELFSGAHIPRFSGNILSLLIPLSPILFAFGGRVAIPSLIGYFNRPKTKENVYFIKRAIVGGTVLPAVVYVLFVFAVMGLSSSVSDDSVTGLIGVVAPSLLFVIGALGLLSLWSSYIIVGLDVERSLFYDLNFSSLIRIATIVFAPMALYFFGLQNFLSLVGIAGGVFLALEGLFIIAIWVRMQKKLKGSPLLISKYSYTGIVFASIIFATAFIYELSKLS</sequence>
<evidence type="ECO:0000256" key="4">
    <source>
        <dbReference type="ARBA" id="ARBA00022519"/>
    </source>
</evidence>
<feature type="transmembrane region" description="Helical" evidence="8">
    <location>
        <begin position="147"/>
        <end position="168"/>
    </location>
</feature>
<feature type="transmembrane region" description="Helical" evidence="8">
    <location>
        <begin position="12"/>
        <end position="36"/>
    </location>
</feature>
<feature type="transmembrane region" description="Helical" evidence="8">
    <location>
        <begin position="264"/>
        <end position="291"/>
    </location>
</feature>
<keyword evidence="4" id="KW-0997">Cell inner membrane</keyword>
<protein>
    <recommendedName>
        <fullName evidence="11">Amino acid transporter transmembrane domain-containing protein</fullName>
    </recommendedName>
</protein>
<evidence type="ECO:0000256" key="7">
    <source>
        <dbReference type="ARBA" id="ARBA00023136"/>
    </source>
</evidence>
<dbReference type="EMBL" id="PFAZ01000009">
    <property type="protein sequence ID" value="PIR88998.1"/>
    <property type="molecule type" value="Genomic_DNA"/>
</dbReference>
<feature type="transmembrane region" description="Helical" evidence="8">
    <location>
        <begin position="82"/>
        <end position="109"/>
    </location>
</feature>
<dbReference type="GO" id="GO:0003333">
    <property type="term" value="P:amino acid transmembrane transport"/>
    <property type="evidence" value="ECO:0007669"/>
    <property type="project" value="InterPro"/>
</dbReference>
<dbReference type="Gene3D" id="1.20.1740.10">
    <property type="entry name" value="Amino acid/polyamine transporter I"/>
    <property type="match status" value="1"/>
</dbReference>
<evidence type="ECO:0000313" key="9">
    <source>
        <dbReference type="EMBL" id="PIR88998.1"/>
    </source>
</evidence>
<name>A0A2H0URG0_9BACT</name>
<feature type="transmembrane region" description="Helical" evidence="8">
    <location>
        <begin position="42"/>
        <end position="62"/>
    </location>
</feature>
<reference evidence="10" key="1">
    <citation type="submission" date="2017-09" db="EMBL/GenBank/DDBJ databases">
        <title>Depth-based differentiation of microbial function through sediment-hosted aquifers and enrichment of novel symbionts in the deep terrestrial subsurface.</title>
        <authorList>
            <person name="Probst A.J."/>
            <person name="Ladd B."/>
            <person name="Jarett J.K."/>
            <person name="Geller-Mcgrath D.E."/>
            <person name="Sieber C.M.K."/>
            <person name="Emerson J.B."/>
            <person name="Anantharaman K."/>
            <person name="Thomas B.C."/>
            <person name="Malmstrom R."/>
            <person name="Stieglmeier M."/>
            <person name="Klingl A."/>
            <person name="Woyke T."/>
            <person name="Ryan C.M."/>
            <person name="Banfield J.F."/>
        </authorList>
    </citation>
    <scope>NUCLEOTIDE SEQUENCE [LARGE SCALE GENOMIC DNA]</scope>
</reference>
<accession>A0A2H0URG0</accession>
<proteinExistence type="predicted"/>
<evidence type="ECO:0000256" key="5">
    <source>
        <dbReference type="ARBA" id="ARBA00022692"/>
    </source>
</evidence>